<proteinExistence type="predicted"/>
<name>A0A0Q2R3L1_MYCGO</name>
<protein>
    <recommendedName>
        <fullName evidence="2">DUF732 domain-containing protein</fullName>
    </recommendedName>
</protein>
<keyword evidence="1" id="KW-0732">Signal</keyword>
<dbReference type="OrthoDB" id="4382032at2"/>
<feature type="domain" description="DUF732" evidence="2">
    <location>
        <begin position="27"/>
        <end position="97"/>
    </location>
</feature>
<feature type="chain" id="PRO_5006196024" description="DUF732 domain-containing protein" evidence="1">
    <location>
        <begin position="24"/>
        <end position="110"/>
    </location>
</feature>
<sequence length="110" mass="11021">MRILLFGAVATAAVMGLAPVAHADANQDQAFLVSLGAAGLTYRDPESAIAAGKKVCEMANEGKTGVEVVKVLQDGNPGLTQVNAARFTAISAGVYCPAQLPPAQPAGNGG</sequence>
<comment type="caution">
    <text evidence="3">The sequence shown here is derived from an EMBL/GenBank/DDBJ whole genome shotgun (WGS) entry which is preliminary data.</text>
</comment>
<dbReference type="EMBL" id="LKTM01000179">
    <property type="protein sequence ID" value="KQH78702.1"/>
    <property type="molecule type" value="Genomic_DNA"/>
</dbReference>
<dbReference type="InterPro" id="IPR007969">
    <property type="entry name" value="DUF732"/>
</dbReference>
<evidence type="ECO:0000259" key="2">
    <source>
        <dbReference type="Pfam" id="PF05305"/>
    </source>
</evidence>
<dbReference type="Proteomes" id="UP000051677">
    <property type="component" value="Unassembled WGS sequence"/>
</dbReference>
<evidence type="ECO:0000256" key="1">
    <source>
        <dbReference type="SAM" id="SignalP"/>
    </source>
</evidence>
<evidence type="ECO:0000313" key="3">
    <source>
        <dbReference type="EMBL" id="KQH78702.1"/>
    </source>
</evidence>
<dbReference type="STRING" id="1778.A9W97_14475"/>
<dbReference type="Pfam" id="PF05305">
    <property type="entry name" value="DUF732"/>
    <property type="match status" value="1"/>
</dbReference>
<gene>
    <name evidence="3" type="ORF">AO501_32565</name>
</gene>
<feature type="signal peptide" evidence="1">
    <location>
        <begin position="1"/>
        <end position="23"/>
    </location>
</feature>
<accession>A0A0Q2R3L1</accession>
<evidence type="ECO:0000313" key="4">
    <source>
        <dbReference type="Proteomes" id="UP000051677"/>
    </source>
</evidence>
<reference evidence="3 4" key="1">
    <citation type="submission" date="2015-10" db="EMBL/GenBank/DDBJ databases">
        <title>Mycobacterium gordonae draft genome assembly.</title>
        <authorList>
            <person name="Ustinova V."/>
            <person name="Smirnova T."/>
            <person name="Blagodatskikh K."/>
            <person name="Varlamov D."/>
            <person name="Larionova E."/>
            <person name="Chernousova L."/>
        </authorList>
    </citation>
    <scope>NUCLEOTIDE SEQUENCE [LARGE SCALE GENOMIC DNA]</scope>
    <source>
        <strain evidence="3 4">CTRI 14-8773</strain>
    </source>
</reference>
<organism evidence="3 4">
    <name type="scientific">Mycobacterium gordonae</name>
    <dbReference type="NCBI Taxonomy" id="1778"/>
    <lineage>
        <taxon>Bacteria</taxon>
        <taxon>Bacillati</taxon>
        <taxon>Actinomycetota</taxon>
        <taxon>Actinomycetes</taxon>
        <taxon>Mycobacteriales</taxon>
        <taxon>Mycobacteriaceae</taxon>
        <taxon>Mycobacterium</taxon>
    </lineage>
</organism>
<dbReference type="AlphaFoldDB" id="A0A0Q2R3L1"/>